<dbReference type="PANTHER" id="PTHR30093:SF2">
    <property type="entry name" value="TYPE II SECRETION SYSTEM PROTEIN H"/>
    <property type="match status" value="1"/>
</dbReference>
<evidence type="ECO:0000313" key="2">
    <source>
        <dbReference type="EMBL" id="KKL85003.1"/>
    </source>
</evidence>
<dbReference type="EMBL" id="LAZR01021529">
    <property type="protein sequence ID" value="KKL85003.1"/>
    <property type="molecule type" value="Genomic_DNA"/>
</dbReference>
<dbReference type="PROSITE" id="PS00409">
    <property type="entry name" value="PROKAR_NTER_METHYL"/>
    <property type="match status" value="1"/>
</dbReference>
<evidence type="ECO:0000256" key="1">
    <source>
        <dbReference type="SAM" id="Phobius"/>
    </source>
</evidence>
<keyword evidence="1" id="KW-0812">Transmembrane</keyword>
<evidence type="ECO:0008006" key="3">
    <source>
        <dbReference type="Google" id="ProtNLM"/>
    </source>
</evidence>
<dbReference type="PANTHER" id="PTHR30093">
    <property type="entry name" value="GENERAL SECRETION PATHWAY PROTEIN G"/>
    <property type="match status" value="1"/>
</dbReference>
<gene>
    <name evidence="2" type="ORF">LCGC14_1959100</name>
</gene>
<comment type="caution">
    <text evidence="2">The sequence shown here is derived from an EMBL/GenBank/DDBJ whole genome shotgun (WGS) entry which is preliminary data.</text>
</comment>
<sequence>MVVRQSDTSTGRVLPGVVEGPRRARAGVTLAKLPAVSPRRRIELPAVSRRKAGGFTLAKLPAVSRRKAGGFTLVELLVVVGIIALLITILMPALNRAMAYTRMVMCQNNHNVLTKATRLYTADWDEILPFSNWLSQEDHRGNWDGPGWLYKYPDMDELEHLEKGSLWQYINAHGAYRCPADKPPWKGRTNAITSYMMNGAVTGFGRQMP</sequence>
<dbReference type="Pfam" id="PF07963">
    <property type="entry name" value="N_methyl"/>
    <property type="match status" value="1"/>
</dbReference>
<dbReference type="Gene3D" id="3.30.700.10">
    <property type="entry name" value="Glycoprotein, Type 4 Pilin"/>
    <property type="match status" value="1"/>
</dbReference>
<dbReference type="InterPro" id="IPR012902">
    <property type="entry name" value="N_methyl_site"/>
</dbReference>
<proteinExistence type="predicted"/>
<feature type="transmembrane region" description="Helical" evidence="1">
    <location>
        <begin position="70"/>
        <end position="94"/>
    </location>
</feature>
<dbReference type="NCBIfam" id="TIGR02532">
    <property type="entry name" value="IV_pilin_GFxxxE"/>
    <property type="match status" value="1"/>
</dbReference>
<dbReference type="InterPro" id="IPR045584">
    <property type="entry name" value="Pilin-like"/>
</dbReference>
<organism evidence="2">
    <name type="scientific">marine sediment metagenome</name>
    <dbReference type="NCBI Taxonomy" id="412755"/>
    <lineage>
        <taxon>unclassified sequences</taxon>
        <taxon>metagenomes</taxon>
        <taxon>ecological metagenomes</taxon>
    </lineage>
</organism>
<keyword evidence="1" id="KW-0472">Membrane</keyword>
<dbReference type="AlphaFoldDB" id="A0A0F9FFD5"/>
<feature type="non-terminal residue" evidence="2">
    <location>
        <position position="209"/>
    </location>
</feature>
<name>A0A0F9FFD5_9ZZZZ</name>
<keyword evidence="1" id="KW-1133">Transmembrane helix</keyword>
<protein>
    <recommendedName>
        <fullName evidence="3">Type II secretion system protein GspG C-terminal domain-containing protein</fullName>
    </recommendedName>
</protein>
<accession>A0A0F9FFD5</accession>
<reference evidence="2" key="1">
    <citation type="journal article" date="2015" name="Nature">
        <title>Complex archaea that bridge the gap between prokaryotes and eukaryotes.</title>
        <authorList>
            <person name="Spang A."/>
            <person name="Saw J.H."/>
            <person name="Jorgensen S.L."/>
            <person name="Zaremba-Niedzwiedzka K."/>
            <person name="Martijn J."/>
            <person name="Lind A.E."/>
            <person name="van Eijk R."/>
            <person name="Schleper C."/>
            <person name="Guy L."/>
            <person name="Ettema T.J."/>
        </authorList>
    </citation>
    <scope>NUCLEOTIDE SEQUENCE</scope>
</reference>
<dbReference type="SUPFAM" id="SSF54523">
    <property type="entry name" value="Pili subunits"/>
    <property type="match status" value="1"/>
</dbReference>